<keyword evidence="4 7" id="KW-0418">Kinase</keyword>
<dbReference type="Proteomes" id="UP000198287">
    <property type="component" value="Unassembled WGS sequence"/>
</dbReference>
<keyword evidence="10" id="KW-1185">Reference proteome</keyword>
<dbReference type="HAMAP" id="MF_03169">
    <property type="entry name" value="Adenylate_kinase_AK3"/>
    <property type="match status" value="1"/>
</dbReference>
<dbReference type="HAMAP" id="MF_00235">
    <property type="entry name" value="Adenylate_kinase_Adk"/>
    <property type="match status" value="1"/>
</dbReference>
<feature type="region of interest" description="LID" evidence="7">
    <location>
        <begin position="158"/>
        <end position="195"/>
    </location>
</feature>
<evidence type="ECO:0000256" key="1">
    <source>
        <dbReference type="ARBA" id="ARBA00004305"/>
    </source>
</evidence>
<feature type="binding site" evidence="7">
    <location>
        <position position="129"/>
    </location>
    <ligand>
        <name>AMP</name>
        <dbReference type="ChEBI" id="CHEBI:456215"/>
    </ligand>
</feature>
<keyword evidence="5 7" id="KW-0496">Mitochondrion</keyword>
<name>A0A226DGW9_FOLCA</name>
<evidence type="ECO:0000256" key="3">
    <source>
        <dbReference type="ARBA" id="ARBA00022741"/>
    </source>
</evidence>
<dbReference type="GO" id="GO:0005759">
    <property type="term" value="C:mitochondrial matrix"/>
    <property type="evidence" value="ECO:0007669"/>
    <property type="project" value="UniProtKB-SubCell"/>
</dbReference>
<dbReference type="EMBL" id="LNIX01000020">
    <property type="protein sequence ID" value="OXA43937.1"/>
    <property type="molecule type" value="Genomic_DNA"/>
</dbReference>
<dbReference type="STRING" id="158441.A0A226DGW9"/>
<feature type="binding site" evidence="7">
    <location>
        <begin position="168"/>
        <end position="169"/>
    </location>
    <ligand>
        <name>GTP</name>
        <dbReference type="ChEBI" id="CHEBI:37565"/>
    </ligand>
</feature>
<dbReference type="InterPro" id="IPR007862">
    <property type="entry name" value="Adenylate_kinase_lid-dom"/>
</dbReference>
<reference evidence="9 10" key="1">
    <citation type="submission" date="2015-12" db="EMBL/GenBank/DDBJ databases">
        <title>The genome of Folsomia candida.</title>
        <authorList>
            <person name="Faddeeva A."/>
            <person name="Derks M.F."/>
            <person name="Anvar Y."/>
            <person name="Smit S."/>
            <person name="Van Straalen N."/>
            <person name="Roelofs D."/>
        </authorList>
    </citation>
    <scope>NUCLEOTIDE SEQUENCE [LARGE SCALE GENOMIC DNA]</scope>
    <source>
        <strain evidence="9 10">VU population</strain>
        <tissue evidence="9">Whole body</tissue>
    </source>
</reference>
<comment type="domain">
    <text evidence="7">Consists of three domains, a large central CORE domain and two small peripheral domains, NMPbind and LID, which undergo movements during catalysis. The LID domain closes over the site of phosphoryl transfer upon GTP binding. Assembling and dissambling the active center during each catalytic cycle provides an effective means to prevent GTP hydrolysis.</text>
</comment>
<feature type="binding site" evidence="7">
    <location>
        <begin position="94"/>
        <end position="96"/>
    </location>
    <ligand>
        <name>AMP</name>
        <dbReference type="ChEBI" id="CHEBI:456215"/>
    </ligand>
</feature>
<evidence type="ECO:0000256" key="7">
    <source>
        <dbReference type="HAMAP-Rule" id="MF_03169"/>
    </source>
</evidence>
<dbReference type="InterPro" id="IPR006259">
    <property type="entry name" value="Adenyl_kin_sub"/>
</dbReference>
<dbReference type="GO" id="GO:0004017">
    <property type="term" value="F:AMP kinase activity"/>
    <property type="evidence" value="ECO:0007669"/>
    <property type="project" value="InterPro"/>
</dbReference>
<comment type="subunit">
    <text evidence="7">Monomer.</text>
</comment>
<dbReference type="InterPro" id="IPR000850">
    <property type="entry name" value="Adenylat/UMP-CMP_kin"/>
</dbReference>
<dbReference type="OMA" id="IVKDEYC"/>
<dbReference type="NCBIfam" id="TIGR01351">
    <property type="entry name" value="adk"/>
    <property type="match status" value="1"/>
</dbReference>
<dbReference type="EC" id="2.7.4.10" evidence="7"/>
<feature type="binding site" evidence="7">
    <location>
        <position position="192"/>
    </location>
    <ligand>
        <name>AMP</name>
        <dbReference type="ChEBI" id="CHEBI:456215"/>
    </ligand>
</feature>
<feature type="binding site" evidence="7">
    <location>
        <position position="203"/>
    </location>
    <ligand>
        <name>AMP</name>
        <dbReference type="ChEBI" id="CHEBI:456215"/>
    </ligand>
</feature>
<feature type="binding site" evidence="7">
    <location>
        <begin position="47"/>
        <end position="52"/>
    </location>
    <ligand>
        <name>GTP</name>
        <dbReference type="ChEBI" id="CHEBI:37565"/>
    </ligand>
</feature>
<keyword evidence="2 7" id="KW-0808">Transferase</keyword>
<dbReference type="FunFam" id="3.40.50.300:FF:000106">
    <property type="entry name" value="Adenylate kinase mitochondrial"/>
    <property type="match status" value="1"/>
</dbReference>
<evidence type="ECO:0000313" key="9">
    <source>
        <dbReference type="EMBL" id="OXA43937.1"/>
    </source>
</evidence>
<accession>A0A226DGW9</accession>
<dbReference type="GO" id="GO:0046041">
    <property type="term" value="P:ITP metabolic process"/>
    <property type="evidence" value="ECO:0007669"/>
    <property type="project" value="UniProtKB-UniRule"/>
</dbReference>
<dbReference type="CDD" id="cd01428">
    <property type="entry name" value="ADK"/>
    <property type="match status" value="1"/>
</dbReference>
<dbReference type="InterPro" id="IPR033690">
    <property type="entry name" value="Adenylat_kinase_CS"/>
</dbReference>
<dbReference type="GO" id="GO:0046899">
    <property type="term" value="F:nucleoside triphosphate adenylate kinase activity"/>
    <property type="evidence" value="ECO:0007669"/>
    <property type="project" value="UniProtKB-UniRule"/>
</dbReference>
<feature type="binding site" evidence="7">
    <location>
        <position position="68"/>
    </location>
    <ligand>
        <name>AMP</name>
        <dbReference type="ChEBI" id="CHEBI:456215"/>
    </ligand>
</feature>
<dbReference type="OrthoDB" id="439792at2759"/>
<dbReference type="InterPro" id="IPR028586">
    <property type="entry name" value="AK3/Ak4_mitochondrial"/>
</dbReference>
<evidence type="ECO:0000256" key="5">
    <source>
        <dbReference type="ARBA" id="ARBA00023128"/>
    </source>
</evidence>
<feature type="binding site" evidence="7">
    <location>
        <position position="159"/>
    </location>
    <ligand>
        <name>GTP</name>
        <dbReference type="ChEBI" id="CHEBI:37565"/>
    </ligand>
</feature>
<dbReference type="GO" id="GO:0005524">
    <property type="term" value="F:ATP binding"/>
    <property type="evidence" value="ECO:0007669"/>
    <property type="project" value="InterPro"/>
</dbReference>
<comment type="catalytic activity">
    <reaction evidence="7">
        <text>a ribonucleoside 5'-triphosphate + AMP = a ribonucleoside 5'-diphosphate + ADP</text>
        <dbReference type="Rhea" id="RHEA:13749"/>
        <dbReference type="ChEBI" id="CHEBI:57930"/>
        <dbReference type="ChEBI" id="CHEBI:61557"/>
        <dbReference type="ChEBI" id="CHEBI:456215"/>
        <dbReference type="ChEBI" id="CHEBI:456216"/>
        <dbReference type="EC" id="2.7.4.10"/>
    </reaction>
</comment>
<dbReference type="GO" id="GO:0005525">
    <property type="term" value="F:GTP binding"/>
    <property type="evidence" value="ECO:0007669"/>
    <property type="project" value="UniProtKB-KW"/>
</dbReference>
<feature type="binding site" evidence="7">
    <location>
        <position position="73"/>
    </location>
    <ligand>
        <name>AMP</name>
        <dbReference type="ChEBI" id="CHEBI:456215"/>
    </ligand>
</feature>
<evidence type="ECO:0000256" key="2">
    <source>
        <dbReference type="ARBA" id="ARBA00022679"/>
    </source>
</evidence>
<comment type="subcellular location">
    <subcellularLocation>
        <location evidence="1 7">Mitochondrion matrix</location>
    </subcellularLocation>
</comment>
<dbReference type="SUPFAM" id="SSF57774">
    <property type="entry name" value="Microbial and mitochondrial ADK, insert 'zinc finger' domain"/>
    <property type="match status" value="1"/>
</dbReference>
<keyword evidence="6 7" id="KW-0342">GTP-binding</keyword>
<dbReference type="PANTHER" id="PTHR23359">
    <property type="entry name" value="NUCLEOTIDE KINASE"/>
    <property type="match status" value="1"/>
</dbReference>
<organism evidence="9 10">
    <name type="scientific">Folsomia candida</name>
    <name type="common">Springtail</name>
    <dbReference type="NCBI Taxonomy" id="158441"/>
    <lineage>
        <taxon>Eukaryota</taxon>
        <taxon>Metazoa</taxon>
        <taxon>Ecdysozoa</taxon>
        <taxon>Arthropoda</taxon>
        <taxon>Hexapoda</taxon>
        <taxon>Collembola</taxon>
        <taxon>Entomobryomorpha</taxon>
        <taxon>Isotomoidea</taxon>
        <taxon>Isotomidae</taxon>
        <taxon>Proisotominae</taxon>
        <taxon>Folsomia</taxon>
    </lineage>
</organism>
<dbReference type="GO" id="GO:0046033">
    <property type="term" value="P:AMP metabolic process"/>
    <property type="evidence" value="ECO:0007669"/>
    <property type="project" value="UniProtKB-UniRule"/>
</dbReference>
<feature type="region of interest" description="NMPbind" evidence="7">
    <location>
        <begin position="67"/>
        <end position="96"/>
    </location>
</feature>
<dbReference type="PROSITE" id="PS00113">
    <property type="entry name" value="ADENYLATE_KINASE"/>
    <property type="match status" value="1"/>
</dbReference>
<dbReference type="InterPro" id="IPR036193">
    <property type="entry name" value="ADK_active_lid_dom_sf"/>
</dbReference>
<sequence>MQLVRNFRLGSYHDVGLIGSISHRKFSCARHSLSQKRIEAVIIGPPGSGKGTISSRIVKDFQLDHLSSGDILRSHIQKKTDFGNKIAPIVTSGQLVPFELLAPLMEHETKSSKSPSGWLLDGYPRSLQQTERLHKTSAPNVTIYLNVPFATIIDRIKSRWVHIASGRVYNLDFNPPKVPFKDDVTNEPLDQRDDDKPESVRKRLEVYQSMVDPVLKFYRDKKLLIEFSGTESNVIWPEVKKFLAQFQKV</sequence>
<dbReference type="InterPro" id="IPR027417">
    <property type="entry name" value="P-loop_NTPase"/>
</dbReference>
<dbReference type="Pfam" id="PF00406">
    <property type="entry name" value="ADK"/>
    <property type="match status" value="1"/>
</dbReference>
<dbReference type="Gene3D" id="3.40.50.300">
    <property type="entry name" value="P-loop containing nucleotide triphosphate hydrolases"/>
    <property type="match status" value="1"/>
</dbReference>
<evidence type="ECO:0000256" key="6">
    <source>
        <dbReference type="ARBA" id="ARBA00023134"/>
    </source>
</evidence>
<dbReference type="GO" id="GO:0006172">
    <property type="term" value="P:ADP biosynthetic process"/>
    <property type="evidence" value="ECO:0007669"/>
    <property type="project" value="UniProtKB-UniRule"/>
</dbReference>
<dbReference type="SUPFAM" id="SSF52540">
    <property type="entry name" value="P-loop containing nucleoside triphosphate hydrolases"/>
    <property type="match status" value="1"/>
</dbReference>
<evidence type="ECO:0000259" key="8">
    <source>
        <dbReference type="Pfam" id="PF05191"/>
    </source>
</evidence>
<dbReference type="AlphaFoldDB" id="A0A226DGW9"/>
<gene>
    <name evidence="9" type="ORF">Fcan01_21071</name>
</gene>
<feature type="domain" description="Adenylate kinase active site lid" evidence="8">
    <location>
        <begin position="159"/>
        <end position="194"/>
    </location>
</feature>
<feature type="binding site" evidence="7">
    <location>
        <position position="232"/>
    </location>
    <ligand>
        <name>GTP</name>
        <dbReference type="ChEBI" id="CHEBI:37565"/>
    </ligand>
</feature>
<protein>
    <recommendedName>
        <fullName evidence="7">GTP:AMP phosphotransferase, mitochondrial</fullName>
        <ecNumber evidence="7">2.7.4.10</ecNumber>
    </recommendedName>
    <alternativeName>
        <fullName evidence="7">Adenylate kinase 3</fullName>
        <shortName evidence="7">AK 3</shortName>
    </alternativeName>
</protein>
<comment type="similarity">
    <text evidence="7">Belongs to the adenylate kinase family. AK3 subfamily.</text>
</comment>
<dbReference type="Pfam" id="PF05191">
    <property type="entry name" value="ADK_lid"/>
    <property type="match status" value="1"/>
</dbReference>
<comment type="caution">
    <text evidence="7">Lacks conserved residue(s) required for the propagation of feature annotation.</text>
</comment>
<evidence type="ECO:0000256" key="4">
    <source>
        <dbReference type="ARBA" id="ARBA00022777"/>
    </source>
</evidence>
<proteinExistence type="inferred from homology"/>
<comment type="caution">
    <text evidence="9">The sequence shown here is derived from an EMBL/GenBank/DDBJ whole genome shotgun (WGS) entry which is preliminary data.</text>
</comment>
<dbReference type="GO" id="GO:0046039">
    <property type="term" value="P:GTP metabolic process"/>
    <property type="evidence" value="ECO:0007669"/>
    <property type="project" value="UniProtKB-UniRule"/>
</dbReference>
<keyword evidence="3 7" id="KW-0547">Nucleotide-binding</keyword>
<dbReference type="PRINTS" id="PR00094">
    <property type="entry name" value="ADENYLTKNASE"/>
</dbReference>
<evidence type="ECO:0000313" key="10">
    <source>
        <dbReference type="Proteomes" id="UP000198287"/>
    </source>
</evidence>
<comment type="function">
    <text evidence="7">Involved in maintaining the homeostasis of cellular nucleotides by catalyzing the interconversion of nucleoside phosphates. Has GTP:AMP phosphotransferase and ITP:AMP phosphotransferase activities.</text>
</comment>